<feature type="domain" description="EGF-like" evidence="13">
    <location>
        <begin position="1485"/>
        <end position="1525"/>
    </location>
</feature>
<feature type="disulfide bond" evidence="11">
    <location>
        <begin position="2096"/>
        <end position="2105"/>
    </location>
</feature>
<dbReference type="GO" id="GO:0071944">
    <property type="term" value="C:cell periphery"/>
    <property type="evidence" value="ECO:0007669"/>
    <property type="project" value="UniProtKB-ARBA"/>
</dbReference>
<dbReference type="PROSITE" id="PS50026">
    <property type="entry name" value="EGF_3"/>
    <property type="match status" value="15"/>
</dbReference>
<evidence type="ECO:0000256" key="8">
    <source>
        <dbReference type="ARBA" id="ARBA00023136"/>
    </source>
</evidence>
<dbReference type="GO" id="GO:0007160">
    <property type="term" value="P:cell-matrix adhesion"/>
    <property type="evidence" value="ECO:0007669"/>
    <property type="project" value="InterPro"/>
</dbReference>
<comment type="subcellular location">
    <subcellularLocation>
        <location evidence="1">Membrane</location>
    </subcellularLocation>
    <subcellularLocation>
        <location evidence="2">Secreted</location>
    </subcellularLocation>
</comment>
<dbReference type="InterPro" id="IPR000742">
    <property type="entry name" value="EGF"/>
</dbReference>
<feature type="domain" description="VWFD" evidence="16">
    <location>
        <begin position="858"/>
        <end position="1062"/>
    </location>
</feature>
<dbReference type="SUPFAM" id="SSF57184">
    <property type="entry name" value="Growth factor receptor domain"/>
    <property type="match status" value="5"/>
</dbReference>
<feature type="disulfide bond" evidence="11">
    <location>
        <begin position="2137"/>
        <end position="2146"/>
    </location>
</feature>
<dbReference type="InterPro" id="IPR001846">
    <property type="entry name" value="VWF_type-D"/>
</dbReference>
<dbReference type="SUPFAM" id="SSF57196">
    <property type="entry name" value="EGF/Laminin"/>
    <property type="match status" value="5"/>
</dbReference>
<dbReference type="Gene3D" id="2.60.40.10">
    <property type="entry name" value="Immunoglobulins"/>
    <property type="match status" value="1"/>
</dbReference>
<feature type="domain" description="EGF-like" evidence="13">
    <location>
        <begin position="1444"/>
        <end position="1484"/>
    </location>
</feature>
<dbReference type="InterPro" id="IPR003886">
    <property type="entry name" value="NIDO_dom"/>
</dbReference>
<evidence type="ECO:0000259" key="13">
    <source>
        <dbReference type="PROSITE" id="PS50026"/>
    </source>
</evidence>
<evidence type="ECO:0000259" key="15">
    <source>
        <dbReference type="PROSITE" id="PS51220"/>
    </source>
</evidence>
<evidence type="ECO:0000256" key="12">
    <source>
        <dbReference type="SAM" id="Phobius"/>
    </source>
</evidence>
<keyword evidence="8 12" id="KW-0472">Membrane</keyword>
<keyword evidence="10" id="KW-0325">Glycoprotein</keyword>
<dbReference type="InterPro" id="IPR018097">
    <property type="entry name" value="EGF_Ca-bd_CS"/>
</dbReference>
<dbReference type="Pfam" id="PF02494">
    <property type="entry name" value="HYR"/>
    <property type="match status" value="3"/>
</dbReference>
<dbReference type="PANTHER" id="PTHR24039:SF58">
    <property type="entry name" value="EGF-LIKE DOMAIN-CONTAINING PROTEIN"/>
    <property type="match status" value="1"/>
</dbReference>
<dbReference type="PROSITE" id="PS51233">
    <property type="entry name" value="VWFD"/>
    <property type="match status" value="1"/>
</dbReference>
<feature type="domain" description="EGF-like" evidence="13">
    <location>
        <begin position="1825"/>
        <end position="1868"/>
    </location>
</feature>
<dbReference type="OrthoDB" id="5966313at2759"/>
<dbReference type="FunFam" id="2.10.25.10:FF:000012">
    <property type="entry name" value="Delta-like protein"/>
    <property type="match status" value="1"/>
</dbReference>
<keyword evidence="12" id="KW-0812">Transmembrane</keyword>
<dbReference type="CDD" id="cd00054">
    <property type="entry name" value="EGF_CA"/>
    <property type="match status" value="13"/>
</dbReference>
<dbReference type="InterPro" id="IPR024731">
    <property type="entry name" value="NELL2-like_EGF"/>
</dbReference>
<dbReference type="SMART" id="SM00216">
    <property type="entry name" value="VWD"/>
    <property type="match status" value="1"/>
</dbReference>
<dbReference type="GeneID" id="119732831"/>
<evidence type="ECO:0000256" key="5">
    <source>
        <dbReference type="ARBA" id="ARBA00022729"/>
    </source>
</evidence>
<feature type="domain" description="EGF-like" evidence="13">
    <location>
        <begin position="2408"/>
        <end position="2449"/>
    </location>
</feature>
<sequence length="2612" mass="284597">MVRLFDSTASPSLTVPSVSDQVTDDGQSTASVSWPTITAINSDGQPITCLDSLEGEVSLTGGMFGIGSHTVTCWVTNLAGCTVLISFTFTVRDNEHPIVTCPENIERCTMTNDVAVYWPTQPMAIDNVDGYISVTCRNQNSNVVTSGEVYAIGKTTVTCTAQDSALNQGMCTFTITVIASPSLTVPSVSDQVTDGGQSTASVSWPRITAINSDGQPITCIDSLEGEVSLTGGMFGIGSHTVTCWVTNLAGCTVLISFTFTVRDNEHPIVICPENIERCTMTNDVAVNWPIQPWAIDNVDGYISVTCRNQNSNVVTSGEVYAIGKTTVTCTAQDSAWNQGMCAFTITVIASPSLTVPSVSDQVTDGGQSTASVSWPRITAINSDGQPITCIDSLEGEVSLTGGMFGVGSHIVTCWVTNLAGCTDLISFTFTVRDNAHPIVICPENIERCTMTNDVAVNWPIQPWAIDNVDGYISVTCRNQNSNVVTSGEVYAIGETTVTCTAQDSAWNQGMCAFTITVIASSLVPFGVGDSALSSVSQPFFLPSKDRISPTFTSRQFFPFGNELYEFVYFTDNGVIILSNNRRVRRTIYKQAFPSTFSFSFNGNVQMIAPFWADVRADAFDSTNNVFWQLYDNPSTDSTMLRTLSNIVSAQYGSFLANWVLVITWSNVHTQFETNTFQAILLTNGEHSYVIFNYDPCGMNWDPASLFNHYVIQGFTCGRFGRKVYVDLLGRSVFRPGSVVGNSGMIGRWVYQLDTLQANFINPRLFCYNWYYRQRSSYIFFLYLYPVRVANTCPCSLQSARRDRRWVPIPYSYVLPTQFSLRFDQGVLVRYYCCEQSSLCRLYRRWRPIQSCRRYRPPRRGWNFGDPHMRTLDGLDYTFNGLGEYTMALIDDDDGQRQFELQGRTQRALNSETQQLSEATFFAGFAAEYVGDARIEIKLNSDGTDLETKVNGASVTPTADGLLIGNFTVLREEDPIKIIAVYQADIQFSVGVSNSFADITTQLSEDYMNKTKGLLGVWDGDKGNDALRRDNTQQTVTGPNGEQSEQDFFAFGQTWAISESDSLFYYVPPGESFSNINDPSFTPKFLDNLTSEADPAKLQAAQDACGNNEVCLYDALATGSTEIGVASMQLSEQNTIDMMAATNFPPNVTLVETVEVVVGQPFILQIQAVDPDGDDISYELLEVIPGATVSSPGGQFTWTPADRSKVTLGFLVTDGKANATLEPIVKLCDCKNAGTCLYDEYVEGTNVITDGRFGVVLCNCTPGWSGDFCEMNYDACQDNPCFLGVACFDDDPPSLNFTCGSCPEGTEGDGKSCIDIDECVVYRDEPASNNGRGCDQNCVNTLASFNCSCNSGYSLFVDGKRCIDINECDSQTDDCADDATCNNTQGSYECSCNTGFNGDGTSCQDINECIGTNDCDNGAECANTIGSYRCQCRQGYEGSGFTCTDVNECSRNTDECNIQAMCDNTEGSYTCTCNEGLSGDGRNCTNVNECEGSTPVCHENATCTDIPGSFNCRCNAGFNGNGTDCQDIDECDLEIDNCLQNCRNTIGSFECVCHEAFTLLDGSCVANTNCSENSICVNGDCYVNGADIERCLCYRGYQNASDPMVCEDINECNATESYCGPSSTCNNTAGGFECLCSEGFRQGNDQRDCLDIDECTLPVDDPLYPVCIATAKCYNNHGTYDCRCKSGYEGNGTHCQNIDECQSGHLCVANSTCLDNAGSYTCHCNTGFHGDGRVLCMNIDECLEDPDMCHSLATCSDTEGSYQCNCDSGYQGNGTYCEDVDECMTESHDCASGRAHCVNNDGSYTCTCMNGYVSAPGMLPGRQCDDIDECSLNLDSCDPSVSQCNNTDDGSYICNCLLGFVKDDMNQCIDMNECEDPAACVSRANTECVNLHGSYDCPCRMGFYLQNSECLSGVSYNASAVFNIISGDLVGGNGFNLVTNYLKYRTELKDAIEAAFRSSDLSDNLGDVVISEISLLTDSTALLRLVINLNMSQPEQTIIQPFLSQLTGSSGGQLAPDHRLVGSTFIIGDPKCNSSPCTNGGTCADDNSVLPEGYTCTCLPGYSGKNCEIAPCGNNPCMNDGTCRVVSTTMTGYMCECALGYSGPQCQMIVPCELSNDCMNAATCVNEFVNARGYTCMCGDGFMGENCENECSLTCMNGGTRDPATCQCVCSPPWTGDTCTECSLTCINGGTTDPATCQCVCSPPWTGDTCTECPLTTASCLNGGTLDEEYCECVCPLTHSGDLCQDSNVCLTSDRCSDNTTGHYCVPSNTAFTCECRTYDAYFMEGAACENRRRFALTVVITLLTETYRSVYINPWSSAFRAKAALYKRLVSCCFQWVERRLREDQVTNDVISADCVSIQNGSVVATMVLRYPAAPSTTDVHRVLLENRPLTDGDVAITTDPLALRVNEVTDCPPDYCQNGAMCMKSGYYVSMFTYTCSCGSSFTGERCETVIPVPTDVPTATTESPGGLSTEVIVIIIVACVVLFLTVVVIPLCLCLLIRRRNIIESTHGRQKPDNPRINHGLSEYTDQSYYQDNGHDTSAIRDEEIQMDRLMNVMSRSSYLQQGLSSRPDFIRPYIVTGTEEFDQDDQHFDDPRDDDGTVGRVAYNPMIYR</sequence>
<dbReference type="InterPro" id="IPR049883">
    <property type="entry name" value="NOTCH1_EGF-like"/>
</dbReference>
<comment type="caution">
    <text evidence="11">Lacks conserved residue(s) required for the propagation of feature annotation.</text>
</comment>
<keyword evidence="18" id="KW-1185">Reference proteome</keyword>
<proteinExistence type="predicted"/>
<dbReference type="GO" id="GO:0005576">
    <property type="term" value="C:extracellular region"/>
    <property type="evidence" value="ECO:0007669"/>
    <property type="project" value="UniProtKB-SubCell"/>
</dbReference>
<organism evidence="17 18">
    <name type="scientific">Patiria miniata</name>
    <name type="common">Bat star</name>
    <name type="synonym">Asterina miniata</name>
    <dbReference type="NCBI Taxonomy" id="46514"/>
    <lineage>
        <taxon>Eukaryota</taxon>
        <taxon>Metazoa</taxon>
        <taxon>Echinodermata</taxon>
        <taxon>Eleutherozoa</taxon>
        <taxon>Asterozoa</taxon>
        <taxon>Asteroidea</taxon>
        <taxon>Valvatacea</taxon>
        <taxon>Valvatida</taxon>
        <taxon>Asterinidae</taxon>
        <taxon>Patiria</taxon>
    </lineage>
</organism>
<feature type="domain" description="HYR" evidence="14">
    <location>
        <begin position="92"/>
        <end position="179"/>
    </location>
</feature>
<feature type="domain" description="EGF-like" evidence="13">
    <location>
        <begin position="2027"/>
        <end position="2067"/>
    </location>
</feature>
<dbReference type="Pfam" id="PF12947">
    <property type="entry name" value="EGF_3"/>
    <property type="match status" value="4"/>
</dbReference>
<feature type="transmembrane region" description="Helical" evidence="12">
    <location>
        <begin position="2473"/>
        <end position="2499"/>
    </location>
</feature>
<dbReference type="InterPro" id="IPR013783">
    <property type="entry name" value="Ig-like_fold"/>
</dbReference>
<feature type="domain" description="EGF-like" evidence="13">
    <location>
        <begin position="1607"/>
        <end position="1649"/>
    </location>
</feature>
<feature type="domain" description="EGF-like" evidence="13">
    <location>
        <begin position="1650"/>
        <end position="1695"/>
    </location>
</feature>
<evidence type="ECO:0000256" key="2">
    <source>
        <dbReference type="ARBA" id="ARBA00004613"/>
    </source>
</evidence>
<dbReference type="InterPro" id="IPR001881">
    <property type="entry name" value="EGF-like_Ca-bd_dom"/>
</dbReference>
<feature type="domain" description="EGF-like" evidence="13">
    <location>
        <begin position="1404"/>
        <end position="1443"/>
    </location>
</feature>
<dbReference type="PROSITE" id="PS50825">
    <property type="entry name" value="HYR"/>
    <property type="match status" value="3"/>
</dbReference>
<feature type="disulfide bond" evidence="11">
    <location>
        <begin position="2439"/>
        <end position="2448"/>
    </location>
</feature>
<dbReference type="PROSITE" id="PS01187">
    <property type="entry name" value="EGF_CA"/>
    <property type="match status" value="4"/>
</dbReference>
<dbReference type="OMA" id="YISVTCR"/>
<accession>A0A914AEJ4</accession>
<feature type="disulfide bond" evidence="11">
    <location>
        <begin position="1879"/>
        <end position="1896"/>
    </location>
</feature>
<reference evidence="17" key="1">
    <citation type="submission" date="2022-11" db="UniProtKB">
        <authorList>
            <consortium name="EnsemblMetazoa"/>
        </authorList>
    </citation>
    <scope>IDENTIFICATION</scope>
</reference>
<evidence type="ECO:0000259" key="16">
    <source>
        <dbReference type="PROSITE" id="PS51233"/>
    </source>
</evidence>
<dbReference type="Pfam" id="PF06119">
    <property type="entry name" value="NIDO"/>
    <property type="match status" value="1"/>
</dbReference>
<feature type="domain" description="NIDO" evidence="15">
    <location>
        <begin position="609"/>
        <end position="755"/>
    </location>
</feature>
<protein>
    <submittedName>
        <fullName evidence="17">Uncharacterized protein</fullName>
    </submittedName>
</protein>
<dbReference type="InterPro" id="IPR009030">
    <property type="entry name" value="Growth_fac_rcpt_cys_sf"/>
</dbReference>
<feature type="domain" description="HYR" evidence="14">
    <location>
        <begin position="432"/>
        <end position="519"/>
    </location>
</feature>
<feature type="disulfide bond" evidence="11">
    <location>
        <begin position="2057"/>
        <end position="2066"/>
    </location>
</feature>
<dbReference type="SMART" id="SM00539">
    <property type="entry name" value="NIDO"/>
    <property type="match status" value="1"/>
</dbReference>
<evidence type="ECO:0000256" key="7">
    <source>
        <dbReference type="ARBA" id="ARBA00022837"/>
    </source>
</evidence>
<dbReference type="FunFam" id="2.10.25.10:FF:000038">
    <property type="entry name" value="Fibrillin 2"/>
    <property type="match status" value="8"/>
</dbReference>
<evidence type="ECO:0000256" key="9">
    <source>
        <dbReference type="ARBA" id="ARBA00023157"/>
    </source>
</evidence>
<dbReference type="SMART" id="SM00179">
    <property type="entry name" value="EGF_CA"/>
    <property type="match status" value="17"/>
</dbReference>
<keyword evidence="12" id="KW-1133">Transmembrane helix</keyword>
<dbReference type="RefSeq" id="XP_038062365.1">
    <property type="nucleotide sequence ID" value="XM_038206437.1"/>
</dbReference>
<evidence type="ECO:0000256" key="11">
    <source>
        <dbReference type="PROSITE-ProRule" id="PRU00076"/>
    </source>
</evidence>
<dbReference type="Gene3D" id="2.10.25.10">
    <property type="entry name" value="Laminin"/>
    <property type="match status" value="19"/>
</dbReference>
<keyword evidence="5" id="KW-0732">Signal</keyword>
<dbReference type="Pfam" id="PF00008">
    <property type="entry name" value="EGF"/>
    <property type="match status" value="2"/>
</dbReference>
<dbReference type="Proteomes" id="UP000887568">
    <property type="component" value="Unplaced"/>
</dbReference>
<dbReference type="SMART" id="SM00181">
    <property type="entry name" value="EGF"/>
    <property type="match status" value="23"/>
</dbReference>
<evidence type="ECO:0000256" key="6">
    <source>
        <dbReference type="ARBA" id="ARBA00022737"/>
    </source>
</evidence>
<dbReference type="EnsemblMetazoa" id="XM_038206437.1">
    <property type="protein sequence ID" value="XP_038062365.1"/>
    <property type="gene ID" value="LOC119732831"/>
</dbReference>
<keyword evidence="3" id="KW-0964">Secreted</keyword>
<dbReference type="GO" id="GO:0005509">
    <property type="term" value="F:calcium ion binding"/>
    <property type="evidence" value="ECO:0007669"/>
    <property type="project" value="InterPro"/>
</dbReference>
<dbReference type="GO" id="GO:0016020">
    <property type="term" value="C:membrane"/>
    <property type="evidence" value="ECO:0007669"/>
    <property type="project" value="UniProtKB-SubCell"/>
</dbReference>
<evidence type="ECO:0000256" key="10">
    <source>
        <dbReference type="ARBA" id="ARBA00023180"/>
    </source>
</evidence>
<feature type="domain" description="EGF-like" evidence="13">
    <location>
        <begin position="1869"/>
        <end position="1908"/>
    </location>
</feature>
<feature type="domain" description="EGF-like" evidence="13">
    <location>
        <begin position="1778"/>
        <end position="1824"/>
    </location>
</feature>
<dbReference type="PROSITE" id="PS01186">
    <property type="entry name" value="EGF_2"/>
    <property type="match status" value="11"/>
</dbReference>
<dbReference type="PANTHER" id="PTHR24039">
    <property type="entry name" value="FIBRILLIN-RELATED"/>
    <property type="match status" value="1"/>
</dbReference>
<evidence type="ECO:0000259" key="14">
    <source>
        <dbReference type="PROSITE" id="PS50825"/>
    </source>
</evidence>
<dbReference type="InterPro" id="IPR000152">
    <property type="entry name" value="EGF-type_Asp/Asn_hydroxyl_site"/>
</dbReference>
<keyword evidence="9 11" id="KW-1015">Disulfide bond</keyword>
<name>A0A914AEJ4_PATMI</name>
<dbReference type="InterPro" id="IPR003410">
    <property type="entry name" value="HYR_dom"/>
</dbReference>
<dbReference type="Pfam" id="PF12662">
    <property type="entry name" value="cEGF"/>
    <property type="match status" value="1"/>
</dbReference>
<dbReference type="PROSITE" id="PS00022">
    <property type="entry name" value="EGF_1"/>
    <property type="match status" value="5"/>
</dbReference>
<keyword evidence="6" id="KW-0677">Repeat</keyword>
<feature type="domain" description="EGF-like" evidence="13">
    <location>
        <begin position="2107"/>
        <end position="2147"/>
    </location>
</feature>
<feature type="disulfide bond" evidence="11">
    <location>
        <begin position="1836"/>
        <end position="1853"/>
    </location>
</feature>
<dbReference type="PROSITE" id="PS51220">
    <property type="entry name" value="NIDO"/>
    <property type="match status" value="1"/>
</dbReference>
<evidence type="ECO:0000313" key="18">
    <source>
        <dbReference type="Proteomes" id="UP000887568"/>
    </source>
</evidence>
<dbReference type="PROSITE" id="PS00010">
    <property type="entry name" value="ASX_HYDROXYL"/>
    <property type="match status" value="11"/>
</dbReference>
<evidence type="ECO:0000256" key="1">
    <source>
        <dbReference type="ARBA" id="ARBA00004370"/>
    </source>
</evidence>
<dbReference type="Pfam" id="PF07645">
    <property type="entry name" value="EGF_CA"/>
    <property type="match status" value="8"/>
</dbReference>
<keyword evidence="7" id="KW-0106">Calcium</keyword>
<evidence type="ECO:0000256" key="4">
    <source>
        <dbReference type="ARBA" id="ARBA00022536"/>
    </source>
</evidence>
<dbReference type="InterPro" id="IPR026823">
    <property type="entry name" value="cEGF"/>
</dbReference>
<feature type="domain" description="EGF-like" evidence="13">
    <location>
        <begin position="1737"/>
        <end position="1777"/>
    </location>
</feature>
<feature type="domain" description="EGF-like" evidence="13">
    <location>
        <begin position="2068"/>
        <end position="2106"/>
    </location>
</feature>
<evidence type="ECO:0000256" key="3">
    <source>
        <dbReference type="ARBA" id="ARBA00022525"/>
    </source>
</evidence>
<keyword evidence="4 11" id="KW-0245">EGF-like domain</keyword>
<feature type="domain" description="HYR" evidence="14">
    <location>
        <begin position="262"/>
        <end position="349"/>
    </location>
</feature>
<feature type="domain" description="EGF-like" evidence="13">
    <location>
        <begin position="1363"/>
        <end position="1403"/>
    </location>
</feature>
<feature type="domain" description="EGF-like" evidence="13">
    <location>
        <begin position="1696"/>
        <end position="1736"/>
    </location>
</feature>
<evidence type="ECO:0000313" key="17">
    <source>
        <dbReference type="EnsemblMetazoa" id="XP_038062365.1"/>
    </source>
</evidence>